<feature type="region of interest" description="Disordered" evidence="1">
    <location>
        <begin position="1"/>
        <end position="22"/>
    </location>
</feature>
<evidence type="ECO:0000313" key="2">
    <source>
        <dbReference type="EMBL" id="KAG5270600.1"/>
    </source>
</evidence>
<keyword evidence="3" id="KW-1185">Reference proteome</keyword>
<organism evidence="2 3">
    <name type="scientific">Alosa alosa</name>
    <name type="common">allis shad</name>
    <dbReference type="NCBI Taxonomy" id="278164"/>
    <lineage>
        <taxon>Eukaryota</taxon>
        <taxon>Metazoa</taxon>
        <taxon>Chordata</taxon>
        <taxon>Craniata</taxon>
        <taxon>Vertebrata</taxon>
        <taxon>Euteleostomi</taxon>
        <taxon>Actinopterygii</taxon>
        <taxon>Neopterygii</taxon>
        <taxon>Teleostei</taxon>
        <taxon>Clupei</taxon>
        <taxon>Clupeiformes</taxon>
        <taxon>Clupeoidei</taxon>
        <taxon>Clupeidae</taxon>
        <taxon>Alosa</taxon>
    </lineage>
</organism>
<feature type="region of interest" description="Disordered" evidence="1">
    <location>
        <begin position="40"/>
        <end position="60"/>
    </location>
</feature>
<dbReference type="AlphaFoldDB" id="A0AAV6G6L6"/>
<accession>A0AAV6G6L6</accession>
<gene>
    <name evidence="2" type="ORF">AALO_G00194490</name>
</gene>
<comment type="caution">
    <text evidence="2">The sequence shown here is derived from an EMBL/GenBank/DDBJ whole genome shotgun (WGS) entry which is preliminary data.</text>
</comment>
<proteinExistence type="predicted"/>
<evidence type="ECO:0000313" key="3">
    <source>
        <dbReference type="Proteomes" id="UP000823561"/>
    </source>
</evidence>
<protein>
    <submittedName>
        <fullName evidence="2">Uncharacterized protein</fullName>
    </submittedName>
</protein>
<name>A0AAV6G6L6_9TELE</name>
<evidence type="ECO:0000256" key="1">
    <source>
        <dbReference type="SAM" id="MobiDB-lite"/>
    </source>
</evidence>
<reference evidence="2" key="1">
    <citation type="submission" date="2020-10" db="EMBL/GenBank/DDBJ databases">
        <title>Chromosome-scale genome assembly of the Allis shad, Alosa alosa.</title>
        <authorList>
            <person name="Margot Z."/>
            <person name="Christophe K."/>
            <person name="Cabau C."/>
            <person name="Louis A."/>
            <person name="Berthelot C."/>
            <person name="Parey E."/>
            <person name="Roest Crollius H."/>
            <person name="Montfort J."/>
            <person name="Robinson-Rechavi M."/>
            <person name="Bucao C."/>
            <person name="Bouchez O."/>
            <person name="Gislard M."/>
            <person name="Lluch J."/>
            <person name="Milhes M."/>
            <person name="Lampietro C."/>
            <person name="Lopez Roques C."/>
            <person name="Donnadieu C."/>
            <person name="Braasch I."/>
            <person name="Desvignes T."/>
            <person name="Postlethwait J."/>
            <person name="Bobe J."/>
            <person name="Guiguen Y."/>
        </authorList>
    </citation>
    <scope>NUCLEOTIDE SEQUENCE</scope>
    <source>
        <strain evidence="2">M-15738</strain>
        <tissue evidence="2">Blood</tissue>
    </source>
</reference>
<sequence length="117" mass="12617">MGTAWLQDLTGPEMGGLQGTRSEMGKVRCARCGWENHSLQSKRAPAPCHPLSRSEKGEMASDELPVAGLLAEALDPPIITRASEPALRYSTAGHTGPHATPPETPRAMECAEEERRQ</sequence>
<dbReference type="EMBL" id="JADWDJ010000014">
    <property type="protein sequence ID" value="KAG5270600.1"/>
    <property type="molecule type" value="Genomic_DNA"/>
</dbReference>
<dbReference type="Proteomes" id="UP000823561">
    <property type="component" value="Chromosome 14"/>
</dbReference>
<feature type="region of interest" description="Disordered" evidence="1">
    <location>
        <begin position="89"/>
        <end position="117"/>
    </location>
</feature>